<dbReference type="PANTHER" id="PTHR46601">
    <property type="entry name" value="ULP_PROTEASE DOMAIN-CONTAINING PROTEIN"/>
    <property type="match status" value="1"/>
</dbReference>
<protein>
    <submittedName>
        <fullName evidence="1">(salmon louse) hypothetical protein</fullName>
    </submittedName>
</protein>
<dbReference type="PANTHER" id="PTHR46601:SF2">
    <property type="entry name" value="UBIQUITIN-LIKE PROTEASE FAMILY PROFILE DOMAIN-CONTAINING PROTEIN"/>
    <property type="match status" value="1"/>
</dbReference>
<gene>
    <name evidence="1" type="ORF">LSAA_5045</name>
</gene>
<dbReference type="AlphaFoldDB" id="A0A7R8CJD5"/>
<dbReference type="Proteomes" id="UP000675881">
    <property type="component" value="Chromosome 14"/>
</dbReference>
<name>A0A7R8CJD5_LEPSM</name>
<evidence type="ECO:0000313" key="2">
    <source>
        <dbReference type="Proteomes" id="UP000675881"/>
    </source>
</evidence>
<accession>A0A7R8CJD5</accession>
<evidence type="ECO:0000313" key="1">
    <source>
        <dbReference type="EMBL" id="CAF2840855.1"/>
    </source>
</evidence>
<proteinExistence type="predicted"/>
<reference evidence="1" key="1">
    <citation type="submission" date="2021-02" db="EMBL/GenBank/DDBJ databases">
        <authorList>
            <person name="Bekaert M."/>
        </authorList>
    </citation>
    <scope>NUCLEOTIDE SEQUENCE</scope>
    <source>
        <strain evidence="1">IoA-00</strain>
    </source>
</reference>
<organism evidence="1 2">
    <name type="scientific">Lepeophtheirus salmonis</name>
    <name type="common">Salmon louse</name>
    <name type="synonym">Caligus salmonis</name>
    <dbReference type="NCBI Taxonomy" id="72036"/>
    <lineage>
        <taxon>Eukaryota</taxon>
        <taxon>Metazoa</taxon>
        <taxon>Ecdysozoa</taxon>
        <taxon>Arthropoda</taxon>
        <taxon>Crustacea</taxon>
        <taxon>Multicrustacea</taxon>
        <taxon>Hexanauplia</taxon>
        <taxon>Copepoda</taxon>
        <taxon>Siphonostomatoida</taxon>
        <taxon>Caligidae</taxon>
        <taxon>Lepeophtheirus</taxon>
    </lineage>
</organism>
<dbReference type="EMBL" id="HG994593">
    <property type="protein sequence ID" value="CAF2840855.1"/>
    <property type="molecule type" value="Genomic_DNA"/>
</dbReference>
<sequence>MAAISNRLLSIVELESKVVTDIKVFSNGSAAQFKNKYLPANFSWFKIDYDLDNFERNYFTTSHGKGLVNGLGGAKVIVITPQEIVENHTFLEQRLMDVSMLKGTQQIHHTKANQPSSIEFSKEKSEQTQNHCFKP</sequence>
<keyword evidence="2" id="KW-1185">Reference proteome</keyword>